<feature type="region of interest" description="Disordered" evidence="2">
    <location>
        <begin position="512"/>
        <end position="531"/>
    </location>
</feature>
<dbReference type="GO" id="GO:0003729">
    <property type="term" value="F:mRNA binding"/>
    <property type="evidence" value="ECO:0007669"/>
    <property type="project" value="TreeGrafter"/>
</dbReference>
<organism evidence="5 6">
    <name type="scientific">Tuber borchii</name>
    <name type="common">White truffle</name>
    <dbReference type="NCBI Taxonomy" id="42251"/>
    <lineage>
        <taxon>Eukaryota</taxon>
        <taxon>Fungi</taxon>
        <taxon>Dikarya</taxon>
        <taxon>Ascomycota</taxon>
        <taxon>Pezizomycotina</taxon>
        <taxon>Pezizomycetes</taxon>
        <taxon>Pezizales</taxon>
        <taxon>Tuberaceae</taxon>
        <taxon>Tuber</taxon>
    </lineage>
</organism>
<dbReference type="SMART" id="SM00360">
    <property type="entry name" value="RRM"/>
    <property type="match status" value="1"/>
</dbReference>
<dbReference type="EMBL" id="NESQ01000340">
    <property type="protein sequence ID" value="PUU73841.1"/>
    <property type="molecule type" value="Genomic_DNA"/>
</dbReference>
<feature type="region of interest" description="Disordered" evidence="2">
    <location>
        <begin position="741"/>
        <end position="760"/>
    </location>
</feature>
<dbReference type="OrthoDB" id="306690at2759"/>
<evidence type="ECO:0000259" key="3">
    <source>
        <dbReference type="PROSITE" id="PS50102"/>
    </source>
</evidence>
<feature type="region of interest" description="Disordered" evidence="2">
    <location>
        <begin position="329"/>
        <end position="405"/>
    </location>
</feature>
<dbReference type="PROSITE" id="PS50102">
    <property type="entry name" value="RRM"/>
    <property type="match status" value="1"/>
</dbReference>
<proteinExistence type="predicted"/>
<dbReference type="PROSITE" id="PS50882">
    <property type="entry name" value="YTH"/>
    <property type="match status" value="1"/>
</dbReference>
<dbReference type="Pfam" id="PF04146">
    <property type="entry name" value="YTH"/>
    <property type="match status" value="1"/>
</dbReference>
<comment type="caution">
    <text evidence="5">The sequence shown here is derived from an EMBL/GenBank/DDBJ whole genome shotgun (WGS) entry which is preliminary data.</text>
</comment>
<evidence type="ECO:0000313" key="5">
    <source>
        <dbReference type="EMBL" id="PUU73841.1"/>
    </source>
</evidence>
<dbReference type="GO" id="GO:0000381">
    <property type="term" value="P:regulation of alternative mRNA splicing, via spliceosome"/>
    <property type="evidence" value="ECO:0007669"/>
    <property type="project" value="TreeGrafter"/>
</dbReference>
<keyword evidence="1" id="KW-0694">RNA-binding</keyword>
<dbReference type="AlphaFoldDB" id="A0A2T6ZEB3"/>
<feature type="compositionally biased region" description="Polar residues" evidence="2">
    <location>
        <begin position="748"/>
        <end position="760"/>
    </location>
</feature>
<dbReference type="PANTHER" id="PTHR12357:SF3">
    <property type="entry name" value="YTH DOMAIN-CONTAINING PROTEIN 1"/>
    <property type="match status" value="1"/>
</dbReference>
<dbReference type="Pfam" id="PF25701">
    <property type="entry name" value="RRM_YTH1"/>
    <property type="match status" value="1"/>
</dbReference>
<dbReference type="STRING" id="42251.A0A2T6ZEB3"/>
<dbReference type="InterPro" id="IPR007275">
    <property type="entry name" value="YTH_domain"/>
</dbReference>
<dbReference type="Gene3D" id="3.10.590.10">
    <property type="entry name" value="ph1033 like domains"/>
    <property type="match status" value="1"/>
</dbReference>
<dbReference type="SUPFAM" id="SSF54928">
    <property type="entry name" value="RNA-binding domain, RBD"/>
    <property type="match status" value="1"/>
</dbReference>
<keyword evidence="6" id="KW-1185">Reference proteome</keyword>
<protein>
    <submittedName>
        <fullName evidence="5">YT521-B-like domain-domain-containing protein</fullName>
    </submittedName>
</protein>
<dbReference type="GO" id="GO:1990247">
    <property type="term" value="F:N6-methyladenosine-containing RNA reader activity"/>
    <property type="evidence" value="ECO:0007669"/>
    <property type="project" value="TreeGrafter"/>
</dbReference>
<dbReference type="CDD" id="cd21134">
    <property type="entry name" value="YTH"/>
    <property type="match status" value="1"/>
</dbReference>
<feature type="region of interest" description="Disordered" evidence="2">
    <location>
        <begin position="278"/>
        <end position="301"/>
    </location>
</feature>
<name>A0A2T6ZEB3_TUBBO</name>
<evidence type="ECO:0000256" key="1">
    <source>
        <dbReference type="PROSITE-ProRule" id="PRU00176"/>
    </source>
</evidence>
<dbReference type="PANTHER" id="PTHR12357">
    <property type="entry name" value="YTH YT521-B HOMOLOGY DOMAIN-CONTAINING"/>
    <property type="match status" value="1"/>
</dbReference>
<dbReference type="CDD" id="cd00590">
    <property type="entry name" value="RRM_SF"/>
    <property type="match status" value="1"/>
</dbReference>
<dbReference type="InterPro" id="IPR057720">
    <property type="entry name" value="RRM_YTH1"/>
</dbReference>
<accession>A0A2T6ZEB3</accession>
<evidence type="ECO:0000256" key="2">
    <source>
        <dbReference type="SAM" id="MobiDB-lite"/>
    </source>
</evidence>
<dbReference type="Proteomes" id="UP000244722">
    <property type="component" value="Unassembled WGS sequence"/>
</dbReference>
<dbReference type="InterPro" id="IPR000504">
    <property type="entry name" value="RRM_dom"/>
</dbReference>
<evidence type="ECO:0000259" key="4">
    <source>
        <dbReference type="PROSITE" id="PS50882"/>
    </source>
</evidence>
<feature type="compositionally biased region" description="Polar residues" evidence="2">
    <location>
        <begin position="354"/>
        <end position="370"/>
    </location>
</feature>
<dbReference type="GO" id="GO:0000398">
    <property type="term" value="P:mRNA splicing, via spliceosome"/>
    <property type="evidence" value="ECO:0007669"/>
    <property type="project" value="TreeGrafter"/>
</dbReference>
<dbReference type="GO" id="GO:0005654">
    <property type="term" value="C:nucleoplasm"/>
    <property type="evidence" value="ECO:0007669"/>
    <property type="project" value="TreeGrafter"/>
</dbReference>
<sequence length="760" mass="82109">MGDAQQPSGPTRNLIVSSTPQGGGYKAHERSVAPEQQPPTTLSTNPDPYITSHPVAGDLGMAVQLVQQPQGYYFNQPQYVQDLSFLPQRSHSTPHHQPTQTISNRANVPRSFFYSPIPIPQQGAHIPPNNNRGLQAGHSPAGVAYQPSHQAHQYHGGSVSPTPNGQYFVPGYQHTLVGSYGQQYTQVLTHHRDPQAQVQTGSYAVSYSSHPHHYPQSTGPTQAQFPLWYGIQMSPHYLVPPQYVAHQIPAQQLPQPPQGQAPHGYYGRRHSYPLRQLPTKRRGSDSEATGATQFVGYPGVPRWDGRTANAGVAGPGIGVGGGGGDAAGGYAEPLARGPGQTHYPPSALSPPQLELSQSNSSAETSGILANTTTPGTLDSSLPPSSLLHPSLPRGPPRKPKQSGHALWVGNLPTGAQVVDLKEYFSKDAKNDIESVFLISKSNCAFVNYRTEEACSAAMVRFHDSRFQNTKLVCRLRRNSAPSATAGQVAPILSVDPSAHSTRDNVDEALGVGETEEGKAGGVKSPPVGPKVTARSGGKDRIFIVKSLTAEDLDLSVRNGIWATQGHNESTLNQAFETADNVYLIFSANKSGEYYGYARMTSPILEDPTELEWAPSSQPHEESDLPRAIYTPATALAPQGRIIDDSARGTIFWEAISDDEVPDPIVATDEEDGNNEKGPVAVARAWGKPFRVEWISTTRVPFYRTRGLRNIWNANREVKIARDGTELEEAVGRKLIQIFHRNGNVPVPGSQNAPAPNNPAT</sequence>
<gene>
    <name evidence="5" type="ORF">B9Z19DRAFT_1134329</name>
</gene>
<feature type="domain" description="RRM" evidence="3">
    <location>
        <begin position="404"/>
        <end position="478"/>
    </location>
</feature>
<dbReference type="Gene3D" id="3.30.70.330">
    <property type="match status" value="1"/>
</dbReference>
<dbReference type="InterPro" id="IPR012677">
    <property type="entry name" value="Nucleotide-bd_a/b_plait_sf"/>
</dbReference>
<feature type="domain" description="YTH" evidence="4">
    <location>
        <begin position="539"/>
        <end position="738"/>
    </location>
</feature>
<evidence type="ECO:0000313" key="6">
    <source>
        <dbReference type="Proteomes" id="UP000244722"/>
    </source>
</evidence>
<feature type="compositionally biased region" description="Low complexity" evidence="2">
    <location>
        <begin position="371"/>
        <end position="391"/>
    </location>
</feature>
<reference evidence="5 6" key="1">
    <citation type="submission" date="2017-04" db="EMBL/GenBank/DDBJ databases">
        <title>Draft genome sequence of Tuber borchii Vittad., a whitish edible truffle.</title>
        <authorList>
            <consortium name="DOE Joint Genome Institute"/>
            <person name="Murat C."/>
            <person name="Kuo A."/>
            <person name="Barry K.W."/>
            <person name="Clum A."/>
            <person name="Dockter R.B."/>
            <person name="Fauchery L."/>
            <person name="Iotti M."/>
            <person name="Kohler A."/>
            <person name="Labutti K."/>
            <person name="Lindquist E.A."/>
            <person name="Lipzen A."/>
            <person name="Ohm R.A."/>
            <person name="Wang M."/>
            <person name="Grigoriev I.V."/>
            <person name="Zambonelli A."/>
            <person name="Martin F.M."/>
        </authorList>
    </citation>
    <scope>NUCLEOTIDE SEQUENCE [LARGE SCALE GENOMIC DNA]</scope>
    <source>
        <strain evidence="5 6">Tbo3840</strain>
    </source>
</reference>
<feature type="region of interest" description="Disordered" evidence="2">
    <location>
        <begin position="1"/>
        <end position="53"/>
    </location>
</feature>
<feature type="compositionally biased region" description="Polar residues" evidence="2">
    <location>
        <begin position="1"/>
        <end position="20"/>
    </location>
</feature>
<dbReference type="InterPro" id="IPR045168">
    <property type="entry name" value="YTH_prot"/>
</dbReference>
<dbReference type="InterPro" id="IPR035979">
    <property type="entry name" value="RBD_domain_sf"/>
</dbReference>